<dbReference type="PANTHER" id="PTHR42705">
    <property type="entry name" value="BIFUNCTIONAL NON-HOMOLOGOUS END JOINING PROTEIN LIGD"/>
    <property type="match status" value="1"/>
</dbReference>
<name>A0A0F0GSB6_LENAE</name>
<dbReference type="GO" id="GO:0016874">
    <property type="term" value="F:ligase activity"/>
    <property type="evidence" value="ECO:0007669"/>
    <property type="project" value="UniProtKB-KW"/>
</dbReference>
<reference evidence="2 3" key="1">
    <citation type="submission" date="2015-02" db="EMBL/GenBank/DDBJ databases">
        <authorList>
            <person name="Ju K.-S."/>
            <person name="Doroghazi J.R."/>
            <person name="Metcalf W."/>
        </authorList>
    </citation>
    <scope>NUCLEOTIDE SEQUENCE [LARGE SCALE GENOMIC DNA]</scope>
    <source>
        <strain evidence="2 3">NRRL B-16140</strain>
    </source>
</reference>
<dbReference type="Proteomes" id="UP000033393">
    <property type="component" value="Unassembled WGS sequence"/>
</dbReference>
<gene>
    <name evidence="2" type="ORF">UK23_27955</name>
</gene>
<dbReference type="InterPro" id="IPR014145">
    <property type="entry name" value="LigD_pol_dom"/>
</dbReference>
<keyword evidence="3" id="KW-1185">Reference proteome</keyword>
<dbReference type="STRING" id="68170.GCA_000974445_00396"/>
<evidence type="ECO:0000259" key="1">
    <source>
        <dbReference type="Pfam" id="PF21686"/>
    </source>
</evidence>
<dbReference type="NCBIfam" id="TIGR02778">
    <property type="entry name" value="ligD_pol"/>
    <property type="match status" value="1"/>
</dbReference>
<dbReference type="PANTHER" id="PTHR42705:SF3">
    <property type="entry name" value="ATP-DEPENDENT DNA LIGASE"/>
    <property type="match status" value="1"/>
</dbReference>
<dbReference type="OrthoDB" id="4296267at2"/>
<evidence type="ECO:0000313" key="3">
    <source>
        <dbReference type="Proteomes" id="UP000033393"/>
    </source>
</evidence>
<accession>A0A0F0GSB6</accession>
<dbReference type="eggNOG" id="COG3285">
    <property type="taxonomic scope" value="Bacteria"/>
</dbReference>
<dbReference type="AlphaFoldDB" id="A0A0F0GSB6"/>
<organism evidence="2 3">
    <name type="scientific">Lentzea aerocolonigenes</name>
    <name type="common">Lechevalieria aerocolonigenes</name>
    <name type="synonym">Saccharothrix aerocolonigenes</name>
    <dbReference type="NCBI Taxonomy" id="68170"/>
    <lineage>
        <taxon>Bacteria</taxon>
        <taxon>Bacillati</taxon>
        <taxon>Actinomycetota</taxon>
        <taxon>Actinomycetes</taxon>
        <taxon>Pseudonocardiales</taxon>
        <taxon>Pseudonocardiaceae</taxon>
        <taxon>Lentzea</taxon>
    </lineage>
</organism>
<feature type="domain" description="DNA ligase D polymerase" evidence="1">
    <location>
        <begin position="32"/>
        <end position="286"/>
    </location>
</feature>
<dbReference type="PATRIC" id="fig|68170.10.peg.7157"/>
<proteinExistence type="predicted"/>
<dbReference type="InterPro" id="IPR052171">
    <property type="entry name" value="NHEJ_LigD"/>
</dbReference>
<dbReference type="Gene3D" id="3.90.920.10">
    <property type="entry name" value="DNA primase, PRIM domain"/>
    <property type="match status" value="1"/>
</dbReference>
<keyword evidence="2" id="KW-0436">Ligase</keyword>
<comment type="caution">
    <text evidence="2">The sequence shown here is derived from an EMBL/GenBank/DDBJ whole genome shotgun (WGS) entry which is preliminary data.</text>
</comment>
<dbReference type="Pfam" id="PF21686">
    <property type="entry name" value="LigD_Prim-Pol"/>
    <property type="match status" value="1"/>
</dbReference>
<dbReference type="EMBL" id="JYJG01000231">
    <property type="protein sequence ID" value="KJK44877.1"/>
    <property type="molecule type" value="Genomic_DNA"/>
</dbReference>
<evidence type="ECO:0000313" key="2">
    <source>
        <dbReference type="EMBL" id="KJK44877.1"/>
    </source>
</evidence>
<sequence length="314" mass="35893">MGKSPAVELEVDDRVVRISNPDRVYFPARGETKLDLANYYLSVGDGIVRALRERPCMLHRFPEGVTGEKVHQKRLPHGAPPWVRTVRVHFPRYNRHADELCVTHVADVIWAVQMSTVEFHPWNSRAADTEKPDEWRIDLDPGETCTFDRVRRVALVVQEVLAELGATGFPKTSGSKGLHIYVRIKPDHGFQDVRKAALAFAHEVERRAPDDVETTWWRKDRDPSLVFVDYNQNTRDRTIASAYSVRGFPEATVSTPIRWDEVPDVDPREFTIATVPKRYAELGDLHAGIDDAVWSIEPLLEWAARDELEVPDEQ</sequence>
<dbReference type="RefSeq" id="WP_045314640.1">
    <property type="nucleotide sequence ID" value="NZ_JYJG01000231.1"/>
</dbReference>
<protein>
    <submittedName>
        <fullName evidence="2">ATP-dependent DNA ligase</fullName>
    </submittedName>
</protein>